<proteinExistence type="predicted"/>
<name>A0A381P968_9ZZZZ</name>
<protein>
    <recommendedName>
        <fullName evidence="3">Arylsulfotransferase (ASST)</fullName>
    </recommendedName>
</protein>
<gene>
    <name evidence="2" type="ORF">METZ01_LOCUS15761</name>
</gene>
<evidence type="ECO:0008006" key="3">
    <source>
        <dbReference type="Google" id="ProtNLM"/>
    </source>
</evidence>
<organism evidence="2">
    <name type="scientific">marine metagenome</name>
    <dbReference type="NCBI Taxonomy" id="408172"/>
    <lineage>
        <taxon>unclassified sequences</taxon>
        <taxon>metagenomes</taxon>
        <taxon>ecological metagenomes</taxon>
    </lineage>
</organism>
<accession>A0A381P968</accession>
<feature type="region of interest" description="Disordered" evidence="1">
    <location>
        <begin position="256"/>
        <end position="282"/>
    </location>
</feature>
<dbReference type="InterPro" id="IPR010262">
    <property type="entry name" value="Arylsulfotransferase_bact"/>
</dbReference>
<dbReference type="InterPro" id="IPR053143">
    <property type="entry name" value="Arylsulfate_ST"/>
</dbReference>
<evidence type="ECO:0000313" key="2">
    <source>
        <dbReference type="EMBL" id="SUZ62907.1"/>
    </source>
</evidence>
<sequence length="570" mass="62614">MKNKIVVLFIGFLFQFIKAEVFEGYAIFTQGSPGGPGGGGGGTTYLMDHNSTVIKSWSHTRGAASLPYLLPDSSIIYPYRVQNPSMNAGGVGGGIQRITWEGTILWNYIFANATYQHHHDIEPLPTGNVLIIVWEAKTAQEAYDMGRQTIDNPLNVMWSEAVLELNPITGNIDWEWHLWDHLIQDVDSGLPNYGVVSEHPELFDINNGAAGSSGGPGGANGDWMHLNAINYNTELDQIVISSAKQNEILVIDHSTSTEEAASHTGGNSGKGGDFLYRWGNPQNYDQGNNNDHILGHQHGVNWIHEGSPGAGNMILFNNHHNSNNSGAVIEIETPIDENGNYPIEDGEPWGPESFIMIYNDIHTQMQGGAFRQPNGNTLITDCDDAYIFEINSSGNIQWEYNPSGDYQIPRAQKYGLEYFDHTEEFISMEISHSAGWNLVGLPIEVEDSSYEILFPESVDGTLYSFGMGYILETELLVGTGYWLRFTDDGISTITGYVMDNLEISLMEGWNLISGITDPIVVNNIGDPGGIIIPGTFYGFGNSYENVDVLDPGESYWVRTSGAGVITFQGG</sequence>
<dbReference type="GO" id="GO:0004062">
    <property type="term" value="F:aryl sulfotransferase activity"/>
    <property type="evidence" value="ECO:0007669"/>
    <property type="project" value="InterPro"/>
</dbReference>
<dbReference type="PANTHER" id="PTHR35340">
    <property type="entry name" value="PQQ ENZYME REPEAT PROTEIN-RELATED"/>
    <property type="match status" value="1"/>
</dbReference>
<dbReference type="PANTHER" id="PTHR35340:SF5">
    <property type="entry name" value="ASST-DOMAIN-CONTAINING PROTEIN"/>
    <property type="match status" value="1"/>
</dbReference>
<dbReference type="AlphaFoldDB" id="A0A381P968"/>
<evidence type="ECO:0000256" key="1">
    <source>
        <dbReference type="SAM" id="MobiDB-lite"/>
    </source>
</evidence>
<dbReference type="Pfam" id="PF05935">
    <property type="entry name" value="Arylsulfotrans"/>
    <property type="match status" value="1"/>
</dbReference>
<dbReference type="EMBL" id="UINC01000896">
    <property type="protein sequence ID" value="SUZ62907.1"/>
    <property type="molecule type" value="Genomic_DNA"/>
</dbReference>
<reference evidence="2" key="1">
    <citation type="submission" date="2018-05" db="EMBL/GenBank/DDBJ databases">
        <authorList>
            <person name="Lanie J.A."/>
            <person name="Ng W.-L."/>
            <person name="Kazmierczak K.M."/>
            <person name="Andrzejewski T.M."/>
            <person name="Davidsen T.M."/>
            <person name="Wayne K.J."/>
            <person name="Tettelin H."/>
            <person name="Glass J.I."/>
            <person name="Rusch D."/>
            <person name="Podicherti R."/>
            <person name="Tsui H.-C.T."/>
            <person name="Winkler M.E."/>
        </authorList>
    </citation>
    <scope>NUCLEOTIDE SEQUENCE</scope>
</reference>